<evidence type="ECO:0000256" key="1">
    <source>
        <dbReference type="SAM" id="SignalP"/>
    </source>
</evidence>
<protein>
    <recommendedName>
        <fullName evidence="4">Outer membrane protein beta-barrel domain protein</fullName>
    </recommendedName>
</protein>
<evidence type="ECO:0008006" key="4">
    <source>
        <dbReference type="Google" id="ProtNLM"/>
    </source>
</evidence>
<evidence type="ECO:0000313" key="2">
    <source>
        <dbReference type="EMBL" id="EWC92210.1"/>
    </source>
</evidence>
<dbReference type="PATRIC" id="fig|887901.3.peg.976"/>
<keyword evidence="3" id="KW-1185">Reference proteome</keyword>
<organism evidence="2 3">
    <name type="scientific">Porphyromonas catoniae ATCC 51270</name>
    <dbReference type="NCBI Taxonomy" id="887901"/>
    <lineage>
        <taxon>Bacteria</taxon>
        <taxon>Pseudomonadati</taxon>
        <taxon>Bacteroidota</taxon>
        <taxon>Bacteroidia</taxon>
        <taxon>Bacteroidales</taxon>
        <taxon>Porphyromonadaceae</taxon>
        <taxon>Porphyromonas</taxon>
    </lineage>
</organism>
<keyword evidence="1" id="KW-0732">Signal</keyword>
<dbReference type="EMBL" id="JDFF01000016">
    <property type="protein sequence ID" value="EWC92210.1"/>
    <property type="molecule type" value="Genomic_DNA"/>
</dbReference>
<reference evidence="2 3" key="1">
    <citation type="submission" date="2014-01" db="EMBL/GenBank/DDBJ databases">
        <authorList>
            <person name="Durkin A.S."/>
            <person name="McCorrison J."/>
            <person name="Torralba M."/>
            <person name="Gillis M."/>
            <person name="Haft D.H."/>
            <person name="Methe B."/>
            <person name="Sutton G."/>
            <person name="Nelson K.E."/>
        </authorList>
    </citation>
    <scope>NUCLEOTIDE SEQUENCE [LARGE SCALE GENOMIC DNA]</scope>
    <source>
        <strain evidence="2 3">ATCC 51270</strain>
    </source>
</reference>
<sequence length="180" mass="19419">MIKKITFTLILLLSTLSISAQHHSQIGASGPVYPRYSGTFELGIAQTPNEDPRIEFLPSFGVKLNPYFYIGGGVGLNTYTNTGVKDGSDLWTLPIYANLRAFLPTGTDWFTPFLDMKPGYALGLNYTEVKGLYLSLAAGFSIKKVSLSVGYGHQAVSTEFFGSKITTGVGGFSMKLGIAL</sequence>
<comment type="caution">
    <text evidence="2">The sequence shown here is derived from an EMBL/GenBank/DDBJ whole genome shotgun (WGS) entry which is preliminary data.</text>
</comment>
<gene>
    <name evidence="2" type="ORF">HMPREF0636_0634</name>
</gene>
<dbReference type="Proteomes" id="UP000023482">
    <property type="component" value="Unassembled WGS sequence"/>
</dbReference>
<dbReference type="RefSeq" id="WP_044168841.1">
    <property type="nucleotide sequence ID" value="NZ_JDFF01000016.1"/>
</dbReference>
<proteinExistence type="predicted"/>
<feature type="signal peptide" evidence="1">
    <location>
        <begin position="1"/>
        <end position="20"/>
    </location>
</feature>
<dbReference type="AlphaFoldDB" id="Z4WWR3"/>
<name>Z4WWR3_9PORP</name>
<accession>Z4WWR3</accession>
<evidence type="ECO:0000313" key="3">
    <source>
        <dbReference type="Proteomes" id="UP000023482"/>
    </source>
</evidence>
<dbReference type="OrthoDB" id="1014848at2"/>
<feature type="chain" id="PRO_5004992181" description="Outer membrane protein beta-barrel domain protein" evidence="1">
    <location>
        <begin position="21"/>
        <end position="180"/>
    </location>
</feature>